<comment type="caution">
    <text evidence="8">The sequence shown here is derived from an EMBL/GenBank/DDBJ whole genome shotgun (WGS) entry which is preliminary data.</text>
</comment>
<gene>
    <name evidence="8" type="ORF">N7492_010083</name>
</gene>
<accession>A0A9W9HKS5</accession>
<keyword evidence="5 6" id="KW-0349">Heme</keyword>
<dbReference type="AlphaFoldDB" id="A0A9W9HKS5"/>
<dbReference type="OrthoDB" id="1103324at2759"/>
<reference evidence="8" key="2">
    <citation type="journal article" date="2023" name="IMA Fungus">
        <title>Comparative genomic study of the Penicillium genus elucidates a diverse pangenome and 15 lateral gene transfer events.</title>
        <authorList>
            <person name="Petersen C."/>
            <person name="Sorensen T."/>
            <person name="Nielsen M.R."/>
            <person name="Sondergaard T.E."/>
            <person name="Sorensen J.L."/>
            <person name="Fitzpatrick D.A."/>
            <person name="Frisvad J.C."/>
            <person name="Nielsen K.L."/>
        </authorList>
    </citation>
    <scope>NUCLEOTIDE SEQUENCE</scope>
    <source>
        <strain evidence="8">IBT 21917</strain>
    </source>
</reference>
<dbReference type="InterPro" id="IPR017972">
    <property type="entry name" value="Cyt_P450_CS"/>
</dbReference>
<comment type="cofactor">
    <cofactor evidence="5">
        <name>heme</name>
        <dbReference type="ChEBI" id="CHEBI:30413"/>
    </cofactor>
</comment>
<protein>
    <recommendedName>
        <fullName evidence="10">Cytochrome P450</fullName>
    </recommendedName>
</protein>
<dbReference type="GO" id="GO:0020037">
    <property type="term" value="F:heme binding"/>
    <property type="evidence" value="ECO:0007669"/>
    <property type="project" value="InterPro"/>
</dbReference>
<dbReference type="PRINTS" id="PR00463">
    <property type="entry name" value="EP450I"/>
</dbReference>
<keyword evidence="7" id="KW-0732">Signal</keyword>
<evidence type="ECO:0000256" key="1">
    <source>
        <dbReference type="ARBA" id="ARBA00010617"/>
    </source>
</evidence>
<dbReference type="PANTHER" id="PTHR46300:SF11">
    <property type="entry name" value="OXIDOREDUCTASE, PUTATIVE-RELATED"/>
    <property type="match status" value="1"/>
</dbReference>
<dbReference type="SUPFAM" id="SSF48264">
    <property type="entry name" value="Cytochrome P450"/>
    <property type="match status" value="1"/>
</dbReference>
<dbReference type="PANTHER" id="PTHR46300">
    <property type="entry name" value="P450, PUTATIVE (EUROFUNG)-RELATED-RELATED"/>
    <property type="match status" value="1"/>
</dbReference>
<name>A0A9W9HKS5_9EURO</name>
<evidence type="ECO:0000256" key="7">
    <source>
        <dbReference type="SAM" id="SignalP"/>
    </source>
</evidence>
<sequence>MESLLGLLVLLVIIFYKSRKDQASAFPSPPGLPIIGNSLQISSQLQVQFIQWARQFGEVYRVRLGLTDWYILNSPEAVKEILDKQSAVTSSRPPWPILSDALSGGRRFLFMPYGVEWRRLRSVGHKLLTPRMSAKFQPSQELEATQLMHNLLTGNDSGKDFYMHVRRYTVSVLMTSTYGRRIPNWECEDVRGIYQVVKDFSRVSSPSLLNIADGFPRLAKILPVQLQWWQKSLRPMLKRQEILWMRFWTRLRDQMNTGAAPDCFVKQFIEADYQQMGISQMQAAFLAGSLIEAGAESTSSAINSCLLYLSAHPDIQRRAHDEIDGVVGQSRSPSFADASQLPYIRAICKEILRIRPLASMTIPHYTTADVSYKGRTIPKNSIIAMSQYAIHYDPSLFPDPESFKPERYLNHTHGSAVYAAAPDPYDRDHWDFGAGRRICPGIHLAENSMFITIAKTLWAFDLVPPGKVDLSHDAYEPGTVTIPKPFSLKFVCRNNKIENVLRKEWEVIEKAEGLHLATQGADMGNSSKNQ</sequence>
<keyword evidence="4 5" id="KW-0408">Iron</keyword>
<dbReference type="CDD" id="cd11065">
    <property type="entry name" value="CYP64-like"/>
    <property type="match status" value="1"/>
</dbReference>
<keyword evidence="6" id="KW-0503">Monooxygenase</keyword>
<evidence type="ECO:0000313" key="8">
    <source>
        <dbReference type="EMBL" id="KAJ5151788.1"/>
    </source>
</evidence>
<dbReference type="GO" id="GO:0004497">
    <property type="term" value="F:monooxygenase activity"/>
    <property type="evidence" value="ECO:0007669"/>
    <property type="project" value="UniProtKB-KW"/>
</dbReference>
<feature type="chain" id="PRO_5040997812" description="Cytochrome P450" evidence="7">
    <location>
        <begin position="26"/>
        <end position="530"/>
    </location>
</feature>
<dbReference type="EMBL" id="JAPQKO010000008">
    <property type="protein sequence ID" value="KAJ5151788.1"/>
    <property type="molecule type" value="Genomic_DNA"/>
</dbReference>
<dbReference type="Pfam" id="PF00067">
    <property type="entry name" value="p450"/>
    <property type="match status" value="1"/>
</dbReference>
<dbReference type="PROSITE" id="PS00086">
    <property type="entry name" value="CYTOCHROME_P450"/>
    <property type="match status" value="1"/>
</dbReference>
<dbReference type="InterPro" id="IPR002401">
    <property type="entry name" value="Cyt_P450_E_grp-I"/>
</dbReference>
<dbReference type="InterPro" id="IPR036396">
    <property type="entry name" value="Cyt_P450_sf"/>
</dbReference>
<keyword evidence="3 6" id="KW-0560">Oxidoreductase</keyword>
<keyword evidence="2 5" id="KW-0479">Metal-binding</keyword>
<evidence type="ECO:0000256" key="3">
    <source>
        <dbReference type="ARBA" id="ARBA00023002"/>
    </source>
</evidence>
<organism evidence="8 9">
    <name type="scientific">Penicillium capsulatum</name>
    <dbReference type="NCBI Taxonomy" id="69766"/>
    <lineage>
        <taxon>Eukaryota</taxon>
        <taxon>Fungi</taxon>
        <taxon>Dikarya</taxon>
        <taxon>Ascomycota</taxon>
        <taxon>Pezizomycotina</taxon>
        <taxon>Eurotiomycetes</taxon>
        <taxon>Eurotiomycetidae</taxon>
        <taxon>Eurotiales</taxon>
        <taxon>Aspergillaceae</taxon>
        <taxon>Penicillium</taxon>
    </lineage>
</organism>
<dbReference type="InterPro" id="IPR050364">
    <property type="entry name" value="Cytochrome_P450_fung"/>
</dbReference>
<comment type="similarity">
    <text evidence="1 6">Belongs to the cytochrome P450 family.</text>
</comment>
<evidence type="ECO:0000256" key="5">
    <source>
        <dbReference type="PIRSR" id="PIRSR602401-1"/>
    </source>
</evidence>
<proteinExistence type="inferred from homology"/>
<feature type="binding site" description="axial binding residue" evidence="5">
    <location>
        <position position="439"/>
    </location>
    <ligand>
        <name>heme</name>
        <dbReference type="ChEBI" id="CHEBI:30413"/>
    </ligand>
    <ligandPart>
        <name>Fe</name>
        <dbReference type="ChEBI" id="CHEBI:18248"/>
    </ligandPart>
</feature>
<feature type="signal peptide" evidence="7">
    <location>
        <begin position="1"/>
        <end position="25"/>
    </location>
</feature>
<evidence type="ECO:0000256" key="2">
    <source>
        <dbReference type="ARBA" id="ARBA00022723"/>
    </source>
</evidence>
<dbReference type="GO" id="GO:0043386">
    <property type="term" value="P:mycotoxin biosynthetic process"/>
    <property type="evidence" value="ECO:0007669"/>
    <property type="project" value="UniProtKB-ARBA"/>
</dbReference>
<reference evidence="8" key="1">
    <citation type="submission" date="2022-11" db="EMBL/GenBank/DDBJ databases">
        <authorList>
            <person name="Petersen C."/>
        </authorList>
    </citation>
    <scope>NUCLEOTIDE SEQUENCE</scope>
    <source>
        <strain evidence="8">IBT 21917</strain>
    </source>
</reference>
<evidence type="ECO:0008006" key="10">
    <source>
        <dbReference type="Google" id="ProtNLM"/>
    </source>
</evidence>
<dbReference type="InterPro" id="IPR001128">
    <property type="entry name" value="Cyt_P450"/>
</dbReference>
<evidence type="ECO:0000256" key="6">
    <source>
        <dbReference type="RuleBase" id="RU000461"/>
    </source>
</evidence>
<dbReference type="PRINTS" id="PR00385">
    <property type="entry name" value="P450"/>
</dbReference>
<evidence type="ECO:0000313" key="9">
    <source>
        <dbReference type="Proteomes" id="UP001146351"/>
    </source>
</evidence>
<evidence type="ECO:0000256" key="4">
    <source>
        <dbReference type="ARBA" id="ARBA00023004"/>
    </source>
</evidence>
<dbReference type="GO" id="GO:0005506">
    <property type="term" value="F:iron ion binding"/>
    <property type="evidence" value="ECO:0007669"/>
    <property type="project" value="InterPro"/>
</dbReference>
<keyword evidence="9" id="KW-1185">Reference proteome</keyword>
<dbReference type="GO" id="GO:0016705">
    <property type="term" value="F:oxidoreductase activity, acting on paired donors, with incorporation or reduction of molecular oxygen"/>
    <property type="evidence" value="ECO:0007669"/>
    <property type="project" value="InterPro"/>
</dbReference>
<dbReference type="Proteomes" id="UP001146351">
    <property type="component" value="Unassembled WGS sequence"/>
</dbReference>
<dbReference type="Gene3D" id="1.10.630.10">
    <property type="entry name" value="Cytochrome P450"/>
    <property type="match status" value="1"/>
</dbReference>